<sequence length="139" mass="14937">MDLVQCPYPLRLDAFADYYEDCGVDLHGDFLYENEPAFTELANSLQNGAQTPTIVSSNSSQQTQPPPSSCASVSEGSNDTQSPPSQKPLSSAPHQASTQPTAPPTPTKFLALCVDSGGMYKTLHEIDVSHTRSDTEAFL</sequence>
<gene>
    <name evidence="2" type="ORF">B0T14DRAFT_559055</name>
</gene>
<evidence type="ECO:0000313" key="2">
    <source>
        <dbReference type="EMBL" id="KAK0631236.1"/>
    </source>
</evidence>
<reference evidence="2" key="1">
    <citation type="submission" date="2023-06" db="EMBL/GenBank/DDBJ databases">
        <title>Genome-scale phylogeny and comparative genomics of the fungal order Sordariales.</title>
        <authorList>
            <consortium name="Lawrence Berkeley National Laboratory"/>
            <person name="Hensen N."/>
            <person name="Bonometti L."/>
            <person name="Westerberg I."/>
            <person name="Brannstrom I.O."/>
            <person name="Guillou S."/>
            <person name="Cros-Aarteil S."/>
            <person name="Calhoun S."/>
            <person name="Haridas S."/>
            <person name="Kuo A."/>
            <person name="Mondo S."/>
            <person name="Pangilinan J."/>
            <person name="Riley R."/>
            <person name="Labutti K."/>
            <person name="Andreopoulos B."/>
            <person name="Lipzen A."/>
            <person name="Chen C."/>
            <person name="Yanf M."/>
            <person name="Daum C."/>
            <person name="Ng V."/>
            <person name="Clum A."/>
            <person name="Steindorff A."/>
            <person name="Ohm R."/>
            <person name="Martin F."/>
            <person name="Silar P."/>
            <person name="Natvig D."/>
            <person name="Lalanne C."/>
            <person name="Gautier V."/>
            <person name="Ament-Velasquez S.L."/>
            <person name="Kruys A."/>
            <person name="Hutchinson M.I."/>
            <person name="Powell A.J."/>
            <person name="Barry K."/>
            <person name="Miller A.N."/>
            <person name="Grigoriev I.V."/>
            <person name="Debuchy R."/>
            <person name="Gladieux P."/>
            <person name="Thoren M.H."/>
            <person name="Johannesson H."/>
        </authorList>
    </citation>
    <scope>NUCLEOTIDE SEQUENCE</scope>
    <source>
        <strain evidence="2">CBS 606.72</strain>
    </source>
</reference>
<dbReference type="Proteomes" id="UP001175000">
    <property type="component" value="Unassembled WGS sequence"/>
</dbReference>
<accession>A0AA40CA71</accession>
<evidence type="ECO:0000313" key="3">
    <source>
        <dbReference type="Proteomes" id="UP001175000"/>
    </source>
</evidence>
<feature type="compositionally biased region" description="Polar residues" evidence="1">
    <location>
        <begin position="43"/>
        <end position="55"/>
    </location>
</feature>
<evidence type="ECO:0000256" key="1">
    <source>
        <dbReference type="SAM" id="MobiDB-lite"/>
    </source>
</evidence>
<keyword evidence="3" id="KW-1185">Reference proteome</keyword>
<name>A0AA40CA71_9PEZI</name>
<proteinExistence type="predicted"/>
<feature type="region of interest" description="Disordered" evidence="1">
    <location>
        <begin position="43"/>
        <end position="109"/>
    </location>
</feature>
<dbReference type="AlphaFoldDB" id="A0AA40CA71"/>
<feature type="compositionally biased region" description="Polar residues" evidence="1">
    <location>
        <begin position="70"/>
        <end position="89"/>
    </location>
</feature>
<comment type="caution">
    <text evidence="2">The sequence shown here is derived from an EMBL/GenBank/DDBJ whole genome shotgun (WGS) entry which is preliminary data.</text>
</comment>
<organism evidence="2 3">
    <name type="scientific">Immersiella caudata</name>
    <dbReference type="NCBI Taxonomy" id="314043"/>
    <lineage>
        <taxon>Eukaryota</taxon>
        <taxon>Fungi</taxon>
        <taxon>Dikarya</taxon>
        <taxon>Ascomycota</taxon>
        <taxon>Pezizomycotina</taxon>
        <taxon>Sordariomycetes</taxon>
        <taxon>Sordariomycetidae</taxon>
        <taxon>Sordariales</taxon>
        <taxon>Lasiosphaeriaceae</taxon>
        <taxon>Immersiella</taxon>
    </lineage>
</organism>
<protein>
    <submittedName>
        <fullName evidence="2">Uncharacterized protein</fullName>
    </submittedName>
</protein>
<dbReference type="EMBL" id="JAULSU010000001">
    <property type="protein sequence ID" value="KAK0631236.1"/>
    <property type="molecule type" value="Genomic_DNA"/>
</dbReference>